<protein>
    <recommendedName>
        <fullName evidence="9">Kinesin motor domain-containing protein</fullName>
    </recommendedName>
</protein>
<accession>A0A8H7BHT5</accession>
<dbReference type="GO" id="GO:0005524">
    <property type="term" value="F:ATP binding"/>
    <property type="evidence" value="ECO:0007669"/>
    <property type="project" value="UniProtKB-KW"/>
</dbReference>
<keyword evidence="2" id="KW-0963">Cytoplasm</keyword>
<sequence>MGTAQHSGRSRMEDEGIVPRAMALLFSLLQQNDNRPISPTSSISSSTSMSRGRLRPPSRMSSSPRSNNTNCNGQPQHKFSIKVSFVEIYNEELNDLLNASSPSERPPVTIREDTKGHIYWTGVKEMSVHSTDDVLFYLEQGTRNRATGATDMNEKSSRSHAIFSVSLKQEKWVPGSVPLPTSRAESPVSMKSKRPGSAMNIRSAMNDQRHSEDGEWVITSSKFHFVDLAGSERLKRTAAEGDRRKEGININAGLLALGNVISALGDPSKRNTHIPYRDSKLTRLLQDSLGGSATTLMIACASPAGHNISETLNTLQYANRARNIKNKVERNEVEEWMTTDNLELLRSMIAKLKNELRLFKSGINAGHLGREQDEMDSTPAAPTADMDQLYHEQRMVIADLQRQVEELDGEASVTRERNKVVEAELKRVRKMESIRKREEQLRAADDNDFQHLVEPVIEEYEKSISKLESELAVARAALQHSDIGFEEQQNKMEQYELMIDNQTQTIMNLQLQLTKISEREQNNESYIHELESKLMESAKAAKRDQDLLTDLKNKIMKFKETDENTEQYIVHLEQELAAIKSEKEKLSKGVEELEEKMLGSAKTNRSLREQLKKASNNNTEKLILKELDEFKVKYESVEKERDELKNELKRFHSLSSNASSTEQPTVNDSAQVKEKQSMSTQEQKTKSPLRNQEYRKSLAEEKETDASALALALKSAEHRADEESNRAHQLQTELQHIHQEHQETLKELDDVLQRYQEALDQVDMLERTVSLPSGGIDNGNLSKEMSRAKEEADGLERQAHLEKIANLEGKNVELQAAANQHQKQIDSLNAHIGRLGLDIKSFTEQIRMHGPSDDEQQTLDHSNSVKALAINHPENSAVERVPFSLEETAISQETAEILAQIETNYDLLRKNYAKLQAELDRNRSAAVHYESESTTDDAKKSAIHDGLDQLQHYEIKLTALEKQLDGLQKLNASLAEEKASVTLQLQELQNKLAVAEGQQRHALKTNQENQELLQTKDKDMQAVSLRLKELETKLTEAWLTSSKLEDQVNEEQKDRVTFETQLRDALAILKECEAENAAIHQAMQQQHEELQRLQSKLHHDTDLLDKEQTTVTQELHALRLRTNELESAMDSKSKRTEQVEIDLEKSSQSLKESERHVQTLLAENRAKAELIQSIQLENKQLANRINAITGDAQKAGTDSASRVADLERQLKEAMNGEEEAVKRAKTIEIRLAEVTTESGDEVASLKEQLDKTLAEASHEKESLLQKIGDMEKMQTTEQANMQNRIKELEKLLNHTSADKSELRKKLEQLEAELAVTRNRSTITTKEAEARVKELENLVALEKKERERLAADLAQSRSEKEKPDDKMRGALKNMSEMERQLKAAQAALKDAKRVDDERMALIGELESLAADLEEELESTKAINQEKDTHLSSLRGQVESHVRMISELRDELEKAKFSSNVANATDDQDIARLYKDRMAKLEVDIKRLEDEKEEYASLSEALEKEVSRMTREMNDLSQDLASREDVAQKGETRAQELERSLANMRKTLTEAEDNHGQRIQELEGIIAMLKKDKDNSDILGEKEGVDKLGEDSSSRKNATQSLSMDDVEALVKKYDDQSAQLAKALNTIRNLTGDNERISDLSRENAELLECVAELDKQLSEQQEIRRAEVQVLQAELADLQSENDRLQSLASRRSEALGADSYYGQSGDNENDMRNTEACASDRQKRQSMPPSPDISLVESSDEQQFEQYEKSIQELRSALKAAEKDAKLHQRTISQLEAKLGSTDEALRECKHQMGASADDSAKEIQNLLEQLEAIKTQHQTEMDKVMATLASEKRQKENAERARAILEKRLEDMLSKKSKFICF</sequence>
<dbReference type="GO" id="GO:0005875">
    <property type="term" value="C:microtubule associated complex"/>
    <property type="evidence" value="ECO:0007669"/>
    <property type="project" value="TreeGrafter"/>
</dbReference>
<feature type="coiled-coil region" evidence="7">
    <location>
        <begin position="569"/>
        <end position="654"/>
    </location>
</feature>
<feature type="compositionally biased region" description="Polar residues" evidence="8">
    <location>
        <begin position="67"/>
        <end position="76"/>
    </location>
</feature>
<reference evidence="10" key="1">
    <citation type="submission" date="2020-01" db="EMBL/GenBank/DDBJ databases">
        <title>Genome Sequencing of Three Apophysomyces-Like Fungal Strains Confirms a Novel Fungal Genus in the Mucoromycota with divergent Burkholderia-like Endosymbiotic Bacteria.</title>
        <authorList>
            <person name="Stajich J.E."/>
            <person name="Macias A.M."/>
            <person name="Carter-House D."/>
            <person name="Lovett B."/>
            <person name="Kasson L.R."/>
            <person name="Berry K."/>
            <person name="Grigoriev I."/>
            <person name="Chang Y."/>
            <person name="Spatafora J."/>
            <person name="Kasson M.T."/>
        </authorList>
    </citation>
    <scope>NUCLEOTIDE SEQUENCE</scope>
    <source>
        <strain evidence="10">NRRL A-21654</strain>
    </source>
</reference>
<dbReference type="GO" id="GO:0005737">
    <property type="term" value="C:cytoplasm"/>
    <property type="evidence" value="ECO:0007669"/>
    <property type="project" value="UniProtKB-SubCell"/>
</dbReference>
<feature type="compositionally biased region" description="Polar residues" evidence="8">
    <location>
        <begin position="677"/>
        <end position="690"/>
    </location>
</feature>
<keyword evidence="11" id="KW-1185">Reference proteome</keyword>
<dbReference type="OrthoDB" id="3176171at2759"/>
<dbReference type="PANTHER" id="PTHR47969">
    <property type="entry name" value="CHROMOSOME-ASSOCIATED KINESIN KIF4A-RELATED"/>
    <property type="match status" value="1"/>
</dbReference>
<dbReference type="Gene3D" id="3.40.850.10">
    <property type="entry name" value="Kinesin motor domain"/>
    <property type="match status" value="1"/>
</dbReference>
<dbReference type="PRINTS" id="PR00380">
    <property type="entry name" value="KINESINHEAVY"/>
</dbReference>
<gene>
    <name evidence="10" type="ORF">EC973_002907</name>
</gene>
<dbReference type="GO" id="GO:0051231">
    <property type="term" value="P:spindle elongation"/>
    <property type="evidence" value="ECO:0007669"/>
    <property type="project" value="TreeGrafter"/>
</dbReference>
<feature type="coiled-coil region" evidence="7">
    <location>
        <begin position="898"/>
        <end position="1033"/>
    </location>
</feature>
<evidence type="ECO:0000256" key="4">
    <source>
        <dbReference type="ARBA" id="ARBA00022840"/>
    </source>
</evidence>
<dbReference type="PROSITE" id="PS50067">
    <property type="entry name" value="KINESIN_MOTOR_2"/>
    <property type="match status" value="1"/>
</dbReference>
<evidence type="ECO:0000259" key="9">
    <source>
        <dbReference type="PROSITE" id="PS50067"/>
    </source>
</evidence>
<dbReference type="Proteomes" id="UP000605846">
    <property type="component" value="Unassembled WGS sequence"/>
</dbReference>
<dbReference type="SMART" id="SM00129">
    <property type="entry name" value="KISc"/>
    <property type="match status" value="1"/>
</dbReference>
<feature type="compositionally biased region" description="Polar residues" evidence="8">
    <location>
        <begin position="654"/>
        <end position="670"/>
    </location>
</feature>
<comment type="caution">
    <text evidence="10">The sequence shown here is derived from an EMBL/GenBank/DDBJ whole genome shotgun (WGS) entry which is preliminary data.</text>
</comment>
<proteinExistence type="inferred from homology"/>
<feature type="coiled-coil region" evidence="7">
    <location>
        <begin position="457"/>
        <end position="519"/>
    </location>
</feature>
<comment type="caution">
    <text evidence="6">Lacks conserved residue(s) required for the propagation of feature annotation.</text>
</comment>
<dbReference type="GO" id="GO:0003777">
    <property type="term" value="F:microtubule motor activity"/>
    <property type="evidence" value="ECO:0007669"/>
    <property type="project" value="InterPro"/>
</dbReference>
<dbReference type="PANTHER" id="PTHR47969:SF15">
    <property type="entry name" value="CHROMOSOME-ASSOCIATED KINESIN KIF4A-RELATED"/>
    <property type="match status" value="1"/>
</dbReference>
<dbReference type="InterPro" id="IPR036961">
    <property type="entry name" value="Kinesin_motor_dom_sf"/>
</dbReference>
<comment type="subcellular location">
    <subcellularLocation>
        <location evidence="1">Cytoplasm</location>
    </subcellularLocation>
</comment>
<dbReference type="InterPro" id="IPR027640">
    <property type="entry name" value="Kinesin-like_fam"/>
</dbReference>
<evidence type="ECO:0000256" key="8">
    <source>
        <dbReference type="SAM" id="MobiDB-lite"/>
    </source>
</evidence>
<feature type="compositionally biased region" description="Low complexity" evidence="8">
    <location>
        <begin position="36"/>
        <end position="66"/>
    </location>
</feature>
<dbReference type="InterPro" id="IPR001752">
    <property type="entry name" value="Kinesin_motor_dom"/>
</dbReference>
<dbReference type="PROSITE" id="PS00411">
    <property type="entry name" value="KINESIN_MOTOR_1"/>
    <property type="match status" value="1"/>
</dbReference>
<keyword evidence="3" id="KW-0547">Nucleotide-binding</keyword>
<evidence type="ECO:0000256" key="5">
    <source>
        <dbReference type="ARBA" id="ARBA00023054"/>
    </source>
</evidence>
<organism evidence="10 11">
    <name type="scientific">Apophysomyces ossiformis</name>
    <dbReference type="NCBI Taxonomy" id="679940"/>
    <lineage>
        <taxon>Eukaryota</taxon>
        <taxon>Fungi</taxon>
        <taxon>Fungi incertae sedis</taxon>
        <taxon>Mucoromycota</taxon>
        <taxon>Mucoromycotina</taxon>
        <taxon>Mucoromycetes</taxon>
        <taxon>Mucorales</taxon>
        <taxon>Mucorineae</taxon>
        <taxon>Mucoraceae</taxon>
        <taxon>Apophysomyces</taxon>
    </lineage>
</organism>
<name>A0A8H7BHT5_9FUNG</name>
<dbReference type="InterPro" id="IPR027417">
    <property type="entry name" value="P-loop_NTPase"/>
</dbReference>
<dbReference type="GO" id="GO:0007052">
    <property type="term" value="P:mitotic spindle organization"/>
    <property type="evidence" value="ECO:0007669"/>
    <property type="project" value="TreeGrafter"/>
</dbReference>
<feature type="coiled-coil region" evidence="7">
    <location>
        <begin position="1745"/>
        <end position="1857"/>
    </location>
</feature>
<evidence type="ECO:0000256" key="1">
    <source>
        <dbReference type="ARBA" id="ARBA00004496"/>
    </source>
</evidence>
<feature type="coiled-coil region" evidence="7">
    <location>
        <begin position="1069"/>
        <end position="1096"/>
    </location>
</feature>
<feature type="region of interest" description="Disordered" evidence="8">
    <location>
        <begin position="1686"/>
        <end position="1743"/>
    </location>
</feature>
<dbReference type="InterPro" id="IPR019821">
    <property type="entry name" value="Kinesin_motor_CS"/>
</dbReference>
<evidence type="ECO:0000256" key="7">
    <source>
        <dbReference type="SAM" id="Coils"/>
    </source>
</evidence>
<feature type="compositionally biased region" description="Basic and acidic residues" evidence="8">
    <location>
        <begin position="1710"/>
        <end position="1724"/>
    </location>
</feature>
<comment type="similarity">
    <text evidence="6">Belongs to the TRAFAC class myosin-kinesin ATPase superfamily. Kinesin family.</text>
</comment>
<dbReference type="Pfam" id="PF00225">
    <property type="entry name" value="Kinesin"/>
    <property type="match status" value="1"/>
</dbReference>
<evidence type="ECO:0000256" key="2">
    <source>
        <dbReference type="ARBA" id="ARBA00022490"/>
    </source>
</evidence>
<feature type="region of interest" description="Disordered" evidence="8">
    <location>
        <begin position="34"/>
        <end position="76"/>
    </location>
</feature>
<evidence type="ECO:0000313" key="10">
    <source>
        <dbReference type="EMBL" id="KAF7722635.1"/>
    </source>
</evidence>
<dbReference type="GO" id="GO:0008017">
    <property type="term" value="F:microtubule binding"/>
    <property type="evidence" value="ECO:0007669"/>
    <property type="project" value="InterPro"/>
</dbReference>
<dbReference type="EMBL" id="JABAYA010000185">
    <property type="protein sequence ID" value="KAF7722635.1"/>
    <property type="molecule type" value="Genomic_DNA"/>
</dbReference>
<evidence type="ECO:0000313" key="11">
    <source>
        <dbReference type="Proteomes" id="UP000605846"/>
    </source>
</evidence>
<dbReference type="SUPFAM" id="SSF52540">
    <property type="entry name" value="P-loop containing nucleoside triphosphate hydrolases"/>
    <property type="match status" value="1"/>
</dbReference>
<keyword evidence="4" id="KW-0067">ATP-binding</keyword>
<feature type="domain" description="Kinesin motor" evidence="9">
    <location>
        <begin position="1"/>
        <end position="324"/>
    </location>
</feature>
<feature type="region of interest" description="Disordered" evidence="8">
    <location>
        <begin position="654"/>
        <end position="692"/>
    </location>
</feature>
<evidence type="ECO:0000256" key="3">
    <source>
        <dbReference type="ARBA" id="ARBA00022741"/>
    </source>
</evidence>
<evidence type="ECO:0000256" key="6">
    <source>
        <dbReference type="PROSITE-ProRule" id="PRU00283"/>
    </source>
</evidence>
<dbReference type="GO" id="GO:0007018">
    <property type="term" value="P:microtubule-based movement"/>
    <property type="evidence" value="ECO:0007669"/>
    <property type="project" value="InterPro"/>
</dbReference>
<feature type="coiled-coil region" evidence="7">
    <location>
        <begin position="1203"/>
        <end position="1552"/>
    </location>
</feature>
<feature type="coiled-coil region" evidence="7">
    <location>
        <begin position="390"/>
        <end position="417"/>
    </location>
</feature>
<keyword evidence="5 7" id="KW-0175">Coiled coil</keyword>
<feature type="coiled-coil region" evidence="7">
    <location>
        <begin position="713"/>
        <end position="831"/>
    </location>
</feature>
<feature type="region of interest" description="Disordered" evidence="8">
    <location>
        <begin position="176"/>
        <end position="196"/>
    </location>
</feature>